<dbReference type="RefSeq" id="WP_073330479.1">
    <property type="nucleotide sequence ID" value="NZ_CP033920.1"/>
</dbReference>
<accession>A0A376EJS2</accession>
<dbReference type="EMBL" id="CP033920">
    <property type="protein sequence ID" value="AZA47543.1"/>
    <property type="molecule type" value="Genomic_DNA"/>
</dbReference>
<reference evidence="2" key="3">
    <citation type="submission" date="2018-11" db="EMBL/GenBank/DDBJ databases">
        <title>Proposal to divide the Flavobacteriaceae and reorganize its genera based on Amino Acid Identity values calculated from whole genome sequences.</title>
        <authorList>
            <person name="Nicholson A.C."/>
            <person name="Gulvik C.A."/>
            <person name="Whitney A.M."/>
            <person name="Humrighouse B.W."/>
            <person name="Bell M."/>
            <person name="Holmes B."/>
            <person name="Steigerwalt A."/>
            <person name="Villarma A."/>
            <person name="Sheth M."/>
            <person name="Batra D."/>
            <person name="Pryor J."/>
            <person name="Bernardet J.-F."/>
            <person name="Hugo C."/>
            <person name="Kampfer P."/>
            <person name="Newman J."/>
            <person name="Mcquiston J.R."/>
        </authorList>
    </citation>
    <scope>NUCLEOTIDE SEQUENCE [LARGE SCALE GENOMIC DNA]</scope>
    <source>
        <strain evidence="2">G0188</strain>
    </source>
</reference>
<dbReference type="InterPro" id="IPR026414">
    <property type="entry name" value="ExosoTase_F-assoc_memb"/>
</dbReference>
<dbReference type="Proteomes" id="UP000273270">
    <property type="component" value="Chromosome"/>
</dbReference>
<evidence type="ECO:0000313" key="2">
    <source>
        <dbReference type="EMBL" id="AZA47543.1"/>
    </source>
</evidence>
<dbReference type="Proteomes" id="UP000255224">
    <property type="component" value="Unassembled WGS sequence"/>
</dbReference>
<dbReference type="STRING" id="297244.SAMN05421639_103391"/>
<evidence type="ECO:0000256" key="1">
    <source>
        <dbReference type="SAM" id="Phobius"/>
    </source>
</evidence>
<feature type="transmembrane region" description="Helical" evidence="1">
    <location>
        <begin position="120"/>
        <end position="136"/>
    </location>
</feature>
<accession>A0A1M7CH28</accession>
<dbReference type="OrthoDB" id="982493at2"/>
<dbReference type="AlphaFoldDB" id="A0A1M7CH28"/>
<reference evidence="5" key="2">
    <citation type="submission" date="2018-11" db="EMBL/GenBank/DDBJ databases">
        <title>Proposal to divide the Flavobacteriaceae and reorganize its genera based on Amino Acid Identity values calculated from whole genome sequences.</title>
        <authorList>
            <person name="Nicholson A.C."/>
            <person name="Gulvik C.A."/>
            <person name="Whitney A.M."/>
            <person name="Humrighouse B.W."/>
            <person name="Bell M."/>
            <person name="Holmes B."/>
            <person name="Steigerwalt A.G."/>
            <person name="Villarma A."/>
            <person name="Sheth M."/>
            <person name="Batra D."/>
            <person name="Pryor J."/>
            <person name="Bernardet J.-F."/>
            <person name="Hugo C."/>
            <person name="Kampfer P."/>
            <person name="Newman J."/>
            <person name="McQuiston J.R."/>
        </authorList>
    </citation>
    <scope>NUCLEOTIDE SEQUENCE [LARGE SCALE GENOMIC DNA]</scope>
    <source>
        <strain evidence="5">G0188</strain>
    </source>
</reference>
<proteinExistence type="predicted"/>
<dbReference type="EMBL" id="UFVQ01000003">
    <property type="protein sequence ID" value="STD10473.1"/>
    <property type="molecule type" value="Genomic_DNA"/>
</dbReference>
<keyword evidence="5" id="KW-1185">Reference proteome</keyword>
<evidence type="ECO:0000313" key="5">
    <source>
        <dbReference type="Proteomes" id="UP000273270"/>
    </source>
</evidence>
<dbReference type="NCBIfam" id="TIGR04127">
    <property type="entry name" value="flavo_near_exo"/>
    <property type="match status" value="1"/>
</dbReference>
<evidence type="ECO:0000313" key="3">
    <source>
        <dbReference type="EMBL" id="STD10473.1"/>
    </source>
</evidence>
<feature type="transmembrane region" description="Helical" evidence="1">
    <location>
        <begin position="82"/>
        <end position="100"/>
    </location>
</feature>
<reference evidence="3 4" key="1">
    <citation type="submission" date="2018-06" db="EMBL/GenBank/DDBJ databases">
        <authorList>
            <consortium name="Pathogen Informatics"/>
            <person name="Doyle S."/>
        </authorList>
    </citation>
    <scope>NUCLEOTIDE SEQUENCE [LARGE SCALE GENOMIC DNA]</scope>
    <source>
        <strain evidence="3 4">NCTC13533</strain>
    </source>
</reference>
<name>A0A1M7CH28_CHRCU</name>
<evidence type="ECO:0000313" key="4">
    <source>
        <dbReference type="Proteomes" id="UP000255224"/>
    </source>
</evidence>
<keyword evidence="1" id="KW-1133">Transmembrane helix</keyword>
<sequence length="148" mass="17530">MKILNGLLVIAGICGLIGIRVIEDSIFYDPFLAYFHEANKNIEFPQFEWGRLIIGHLFRFVLNLLFSCLIIQCLFKNKQWTVQGALLITIIFAITFPIYLYCISDRFDIGYLFSFYMRRFVIQPLALLLIVPMFYYRKQLIKDRLINQ</sequence>
<gene>
    <name evidence="2" type="ORF">EG346_04785</name>
    <name evidence="3" type="ORF">NCTC13533_04833</name>
</gene>
<feature type="transmembrane region" description="Helical" evidence="1">
    <location>
        <begin position="53"/>
        <end position="75"/>
    </location>
</feature>
<keyword evidence="1" id="KW-0472">Membrane</keyword>
<protein>
    <submittedName>
        <fullName evidence="2">Exosortase F system-associated protein</fullName>
    </submittedName>
    <submittedName>
        <fullName evidence="3">Exosortase F-associated protein</fullName>
    </submittedName>
</protein>
<keyword evidence="1" id="KW-0812">Transmembrane</keyword>
<feature type="transmembrane region" description="Helical" evidence="1">
    <location>
        <begin position="7"/>
        <end position="28"/>
    </location>
</feature>
<dbReference type="KEGG" id="ccau:EG346_04785"/>
<organism evidence="3 4">
    <name type="scientific">Chryseobacterium carnipullorum</name>
    <dbReference type="NCBI Taxonomy" id="1124835"/>
    <lineage>
        <taxon>Bacteria</taxon>
        <taxon>Pseudomonadati</taxon>
        <taxon>Bacteroidota</taxon>
        <taxon>Flavobacteriia</taxon>
        <taxon>Flavobacteriales</taxon>
        <taxon>Weeksellaceae</taxon>
        <taxon>Chryseobacterium group</taxon>
        <taxon>Chryseobacterium</taxon>
    </lineage>
</organism>